<comment type="caution">
    <text evidence="3">The sequence shown here is derived from an EMBL/GenBank/DDBJ whole genome shotgun (WGS) entry which is preliminary data.</text>
</comment>
<name>A0A553K657_9ACTN</name>
<dbReference type="InterPro" id="IPR011766">
    <property type="entry name" value="TPP_enzyme_TPP-bd"/>
</dbReference>
<dbReference type="Gene3D" id="3.40.50.970">
    <property type="match status" value="1"/>
</dbReference>
<dbReference type="Proteomes" id="UP000317638">
    <property type="component" value="Unassembled WGS sequence"/>
</dbReference>
<evidence type="ECO:0000256" key="1">
    <source>
        <dbReference type="ARBA" id="ARBA00023002"/>
    </source>
</evidence>
<evidence type="ECO:0000313" key="4">
    <source>
        <dbReference type="Proteomes" id="UP000317638"/>
    </source>
</evidence>
<dbReference type="InterPro" id="IPR029061">
    <property type="entry name" value="THDP-binding"/>
</dbReference>
<dbReference type="OrthoDB" id="9775140at2"/>
<evidence type="ECO:0000313" key="3">
    <source>
        <dbReference type="EMBL" id="TRY20152.1"/>
    </source>
</evidence>
<dbReference type="CDD" id="cd03375">
    <property type="entry name" value="TPP_OGFOR"/>
    <property type="match status" value="1"/>
</dbReference>
<dbReference type="GO" id="GO:0016625">
    <property type="term" value="F:oxidoreductase activity, acting on the aldehyde or oxo group of donors, iron-sulfur protein as acceptor"/>
    <property type="evidence" value="ECO:0007669"/>
    <property type="project" value="UniProtKB-ARBA"/>
</dbReference>
<dbReference type="GO" id="GO:0045333">
    <property type="term" value="P:cellular respiration"/>
    <property type="evidence" value="ECO:0007669"/>
    <property type="project" value="UniProtKB-ARBA"/>
</dbReference>
<dbReference type="GO" id="GO:0030976">
    <property type="term" value="F:thiamine pyrophosphate binding"/>
    <property type="evidence" value="ECO:0007669"/>
    <property type="project" value="InterPro"/>
</dbReference>
<sequence>MTTLTSGPTLGGLAGVPLAIEPTTRKDFVSDQEVRWCPGCGDYAVLAAFQSLMPKLGVRRENTVIISGIGCSSRFPYYLDSYGVHSIHGRAPSLATGLAMAREDLAVWVVTGDGDALSIGGNHLIHALRRNTNITILLFNNRIYGLTKGQYSPTSETGKVTKSTPAGSVSAPFNPVKLALGAEATFVARTVDSNRAHLTEVMTRAVEHRGASLVEIYQNCPIFNDGVFDGLKEPDSPAIIPLRDGEPITFAGGSRSVVRDAVTGRLDVVPTHEVGDRTVVVHDERSDDVAQAVAIASLTDDQGLSQSPIGIFRDVDRPVHDDAARAQVRMPDPADRAAHLQSLITGTDTWTA</sequence>
<gene>
    <name evidence="3" type="ORF">FOJ82_04625</name>
</gene>
<dbReference type="PANTHER" id="PTHR48084:SF4">
    <property type="entry name" value="2-OXOGLUTARATE OXIDOREDUCTASE SUBUNIT KORB"/>
    <property type="match status" value="1"/>
</dbReference>
<dbReference type="Pfam" id="PF02775">
    <property type="entry name" value="TPP_enzyme_C"/>
    <property type="match status" value="1"/>
</dbReference>
<feature type="domain" description="Thiamine pyrophosphate enzyme TPP-binding" evidence="2">
    <location>
        <begin position="69"/>
        <end position="216"/>
    </location>
</feature>
<keyword evidence="4" id="KW-1185">Reference proteome</keyword>
<dbReference type="AlphaFoldDB" id="A0A553K657"/>
<dbReference type="PANTHER" id="PTHR48084">
    <property type="entry name" value="2-OXOGLUTARATE OXIDOREDUCTASE SUBUNIT KORB-RELATED"/>
    <property type="match status" value="1"/>
</dbReference>
<protein>
    <submittedName>
        <fullName evidence="3">2-oxoacid:ferredoxin oxidoreductase subunit beta</fullName>
    </submittedName>
</protein>
<dbReference type="GO" id="GO:0000287">
    <property type="term" value="F:magnesium ion binding"/>
    <property type="evidence" value="ECO:0007669"/>
    <property type="project" value="UniProtKB-ARBA"/>
</dbReference>
<accession>A0A553K657</accession>
<organism evidence="3 4">
    <name type="scientific">Tessaracoccus rhinocerotis</name>
    <dbReference type="NCBI Taxonomy" id="1689449"/>
    <lineage>
        <taxon>Bacteria</taxon>
        <taxon>Bacillati</taxon>
        <taxon>Actinomycetota</taxon>
        <taxon>Actinomycetes</taxon>
        <taxon>Propionibacteriales</taxon>
        <taxon>Propionibacteriaceae</taxon>
        <taxon>Tessaracoccus</taxon>
    </lineage>
</organism>
<dbReference type="SUPFAM" id="SSF52518">
    <property type="entry name" value="Thiamin diphosphate-binding fold (THDP-binding)"/>
    <property type="match status" value="1"/>
</dbReference>
<proteinExistence type="predicted"/>
<dbReference type="RefSeq" id="WP_143937236.1">
    <property type="nucleotide sequence ID" value="NZ_VKKG01000001.1"/>
</dbReference>
<keyword evidence="1" id="KW-0560">Oxidoreductase</keyword>
<evidence type="ECO:0000259" key="2">
    <source>
        <dbReference type="Pfam" id="PF02775"/>
    </source>
</evidence>
<reference evidence="3 4" key="1">
    <citation type="submission" date="2019-07" db="EMBL/GenBank/DDBJ databases">
        <authorList>
            <person name="Zhou L.-Y."/>
        </authorList>
    </citation>
    <scope>NUCLEOTIDE SEQUENCE [LARGE SCALE GENOMIC DNA]</scope>
    <source>
        <strain evidence="3 4">YIM 101269</strain>
    </source>
</reference>
<dbReference type="EMBL" id="VKKG01000001">
    <property type="protein sequence ID" value="TRY20152.1"/>
    <property type="molecule type" value="Genomic_DNA"/>
</dbReference>
<dbReference type="InterPro" id="IPR051457">
    <property type="entry name" value="2-oxoacid:Fd_oxidoreductase"/>
</dbReference>